<dbReference type="GeneID" id="103716503"/>
<gene>
    <name evidence="3" type="primary">LOC103716503</name>
</gene>
<feature type="compositionally biased region" description="Basic and acidic residues" evidence="1">
    <location>
        <begin position="55"/>
        <end position="66"/>
    </location>
</feature>
<feature type="compositionally biased region" description="Basic residues" evidence="1">
    <location>
        <begin position="43"/>
        <end position="54"/>
    </location>
</feature>
<feature type="compositionally biased region" description="Basic residues" evidence="1">
    <location>
        <begin position="1"/>
        <end position="10"/>
    </location>
</feature>
<keyword evidence="2" id="KW-1185">Reference proteome</keyword>
<dbReference type="GO" id="GO:0005794">
    <property type="term" value="C:Golgi apparatus"/>
    <property type="evidence" value="ECO:0007669"/>
    <property type="project" value="TreeGrafter"/>
</dbReference>
<sequence length="184" mass="19746">MVMAPKRKERRSAAPAPTLSPRKTRSATAGKRVAPPPAPARSPAKKKAKLAAGKRKNEVSDGEKGKGSRLKGKGRVSSDEAPVVPPLSATAEADGGSSKTIIVEACKQCTSFKTRANMVKEGLEKAVPGISVSVNPEKPRRGCFEIRKESGEVFVSLLNMPRPFTPMKKLDMEKVIEDIVEKIT</sequence>
<protein>
    <submittedName>
        <fullName evidence="3">Uncharacterized protein LOC103716503</fullName>
    </submittedName>
</protein>
<dbReference type="FunFam" id="3.40.30.10:FF:000361">
    <property type="entry name" value="Selenium binding protein"/>
    <property type="match status" value="1"/>
</dbReference>
<dbReference type="InterPro" id="IPR052674">
    <property type="entry name" value="SelWTH-like"/>
</dbReference>
<proteinExistence type="predicted"/>
<reference evidence="2" key="1">
    <citation type="journal article" date="2019" name="Nat. Commun.">
        <title>Genome-wide association mapping of date palm fruit traits.</title>
        <authorList>
            <person name="Hazzouri K.M."/>
            <person name="Gros-Balthazard M."/>
            <person name="Flowers J.M."/>
            <person name="Copetti D."/>
            <person name="Lemansour A."/>
            <person name="Lebrun M."/>
            <person name="Masmoudi K."/>
            <person name="Ferrand S."/>
            <person name="Dhar M.I."/>
            <person name="Fresquez Z.A."/>
            <person name="Rosas U."/>
            <person name="Zhang J."/>
            <person name="Talag J."/>
            <person name="Lee S."/>
            <person name="Kudrna D."/>
            <person name="Powell R.F."/>
            <person name="Leitch I.J."/>
            <person name="Krueger R.R."/>
            <person name="Wing R.A."/>
            <person name="Amiri K.M.A."/>
            <person name="Purugganan M.D."/>
        </authorList>
    </citation>
    <scope>NUCLEOTIDE SEQUENCE [LARGE SCALE GENOMIC DNA]</scope>
    <source>
        <strain evidence="2">cv. Khalas</strain>
    </source>
</reference>
<dbReference type="Gene3D" id="3.40.30.10">
    <property type="entry name" value="Glutaredoxin"/>
    <property type="match status" value="1"/>
</dbReference>
<feature type="region of interest" description="Disordered" evidence="1">
    <location>
        <begin position="1"/>
        <end position="97"/>
    </location>
</feature>
<dbReference type="KEGG" id="pda:103716503"/>
<accession>A0A8B7CN46</accession>
<dbReference type="PANTHER" id="PTHR33638">
    <property type="entry name" value="SELENOPROTEIN H"/>
    <property type="match status" value="1"/>
</dbReference>
<name>A0A8B7CN46_PHODC</name>
<organism evidence="2 3">
    <name type="scientific">Phoenix dactylifera</name>
    <name type="common">Date palm</name>
    <dbReference type="NCBI Taxonomy" id="42345"/>
    <lineage>
        <taxon>Eukaryota</taxon>
        <taxon>Viridiplantae</taxon>
        <taxon>Streptophyta</taxon>
        <taxon>Embryophyta</taxon>
        <taxon>Tracheophyta</taxon>
        <taxon>Spermatophyta</taxon>
        <taxon>Magnoliopsida</taxon>
        <taxon>Liliopsida</taxon>
        <taxon>Arecaceae</taxon>
        <taxon>Coryphoideae</taxon>
        <taxon>Phoeniceae</taxon>
        <taxon>Phoenix</taxon>
    </lineage>
</organism>
<dbReference type="AlphaFoldDB" id="A0A8B7CN46"/>
<dbReference type="RefSeq" id="XP_008802752.1">
    <property type="nucleotide sequence ID" value="XM_008804530.4"/>
</dbReference>
<evidence type="ECO:0000313" key="2">
    <source>
        <dbReference type="Proteomes" id="UP000228380"/>
    </source>
</evidence>
<evidence type="ECO:0000256" key="1">
    <source>
        <dbReference type="SAM" id="MobiDB-lite"/>
    </source>
</evidence>
<dbReference type="PANTHER" id="PTHR33638:SF1">
    <property type="entry name" value="SELENOPROTEIN H"/>
    <property type="match status" value="1"/>
</dbReference>
<dbReference type="OrthoDB" id="1933874at2759"/>
<evidence type="ECO:0000313" key="3">
    <source>
        <dbReference type="RefSeq" id="XP_008802752.1"/>
    </source>
</evidence>
<dbReference type="Proteomes" id="UP000228380">
    <property type="component" value="Chromosome 3"/>
</dbReference>
<reference evidence="3" key="2">
    <citation type="submission" date="2025-08" db="UniProtKB">
        <authorList>
            <consortium name="RefSeq"/>
        </authorList>
    </citation>
    <scope>IDENTIFICATION</scope>
    <source>
        <tissue evidence="3">Young leaves</tissue>
    </source>
</reference>